<dbReference type="NCBIfam" id="TIGR01450">
    <property type="entry name" value="recC"/>
    <property type="match status" value="1"/>
</dbReference>
<dbReference type="Gene3D" id="3.40.50.10930">
    <property type="match status" value="1"/>
</dbReference>
<sequence>MTPAPSPLLPGFIALHGNRAEDLAQALIAWLQQHPLAPLEEEIILVQSSGMAEWFKTELACQAGVCAAARVELPGRFIWRTYRQVLGAGAVPRESPLDKLPMTWRLVQLLPGLLDEPAFAPIAHYLQPGEPERLPQLAAQLADLFDQYQNYRADWLQDWAAGRDQLRDASGRSAALAEEQRWQPALWRAVLDTLAPEQRAATRPDLHRQVLERLDDPAFTPERVARRIVVFGMSHIPGPTLETLAGLARHSQVMLAVPNPCRFHWGDIMEGRELLRARRRRHPLRQGVELAELPLEDLHLHAHPLLAAWGRQGRDFIRQLDDFDDSVATSQRFPSLRIDLFDEQEESAATPLLTRVQQRIRDLEPLDPDRDSPPLAEDDRSIMFHLAHSPVRELEVLHDQLLGLLAGPDLNPRDIVVMVPDVQLMAPAIRAVFGQYPRQDRRHIPFDIADLSARASSPVVSAIEWLLRLPGQRCGLSELVDLLEVPAVANRFGIEAEQLPQLAQWMGGAGIRWGLHAGQREQLDLAACGEQNSAWFGLQRMLLGYATGSLAELAQASGWQGIEPYAEVGGLDAELAGSLAHLLQALTQWWQHSTQSASPADWCERARWLLAALFKPVDELDTQAIAALDEGLSAWRTACDQAGFVQQAPLAALRQGWLEALEVPRLEQRFRAGGVTFCTLMPMRAIPFQVVCLLGMNDGDYPRRAMRSDFDLMGQPGQFRPGDRSRQHDDRQLMLEALLSARRLLYISWTGRSVRDNSAQPPSVLVSQLRDYLAAAWGPEAVAQRTTAHPLQPFSRRYFEAGSELLTYAREWRSAHDQLAGAETALAVQPMALPGQEPDLAVALTLERLERFLRNPVKTFFRERLSVSFWSPQQEPGDTEAFGFDGLQQYQLLQQQIQHWPAPQAGVELSGLIARKLDGLRRSGALPMQGLGQLKQQELQATLEAMGRAWQQAGQDFPQPDARLAVEFEHQGLLLRDWIDPVYRNDAGERAWLRLESGKLTDGKKKPMPRADKLVAAWLVSLLAAACDQRLHGRVVGQDGVLEIEPMDTKSASAGLQCLFELWLLGMREPLPLPLKTGLAVARDIKEDGSSDPAKTYEGSGDAFNDSMAEVNDMCLARLYPDFEALLAARTEDGSGLQELAERLYVPLLDWAARHVSARLHA</sequence>
<dbReference type="GO" id="GO:0009338">
    <property type="term" value="C:exodeoxyribonuclease V complex"/>
    <property type="evidence" value="ECO:0007669"/>
    <property type="project" value="InterPro"/>
</dbReference>
<keyword evidence="1 10" id="KW-0540">Nuclease</keyword>
<dbReference type="InterPro" id="IPR027417">
    <property type="entry name" value="P-loop_NTPase"/>
</dbReference>
<keyword evidence="7 10" id="KW-0067">ATP-binding</keyword>
<keyword evidence="5 10" id="KW-0347">Helicase</keyword>
<dbReference type="Gene3D" id="1.10.10.990">
    <property type="match status" value="1"/>
</dbReference>
<keyword evidence="2 10" id="KW-0547">Nucleotide-binding</keyword>
<evidence type="ECO:0000313" key="12">
    <source>
        <dbReference type="EMBL" id="PRD67696.1"/>
    </source>
</evidence>
<organism evidence="12 13">
    <name type="scientific">Malikia spinosa</name>
    <dbReference type="NCBI Taxonomy" id="86180"/>
    <lineage>
        <taxon>Bacteria</taxon>
        <taxon>Pseudomonadati</taxon>
        <taxon>Pseudomonadota</taxon>
        <taxon>Betaproteobacteria</taxon>
        <taxon>Burkholderiales</taxon>
        <taxon>Comamonadaceae</taxon>
        <taxon>Malikia</taxon>
    </lineage>
</organism>
<dbReference type="EMBL" id="PVLR01000047">
    <property type="protein sequence ID" value="PRD67696.1"/>
    <property type="molecule type" value="Genomic_DNA"/>
</dbReference>
<reference evidence="12 13" key="1">
    <citation type="submission" date="2018-03" db="EMBL/GenBank/DDBJ databases">
        <title>Comparative genomics illustrates the genes involved in a hyperalkaliphilic mechanisms of Serpentinomonas isolated from highly-alkaline calcium-rich serpentinized springs.</title>
        <authorList>
            <person name="Suzuki S."/>
            <person name="Ishii S."/>
            <person name="Walworth N."/>
            <person name="Bird L."/>
            <person name="Kuenen J.G."/>
            <person name="Nealson K.H."/>
        </authorList>
    </citation>
    <scope>NUCLEOTIDE SEQUENCE [LARGE SCALE GENOMIC DNA]</scope>
    <source>
        <strain evidence="12 13">83</strain>
    </source>
</reference>
<comment type="function">
    <text evidence="10">A helicase/nuclease that prepares dsDNA breaks (DSB) for recombinational DNA repair. Binds to DSBs and unwinds DNA via a highly rapid and processive ATP-dependent bidirectional helicase activity. Unwinds dsDNA until it encounters a Chi (crossover hotspot instigator) sequence from the 3' direction. Cuts ssDNA a few nucleotides 3' to the Chi site. The properties and activities of the enzyme are changed at Chi. The Chi-altered holoenzyme produces a long 3'-ssDNA overhang and facilitates RecA-binding to the ssDNA for homologous DNA recombination and repair. Holoenzyme degrades any linearized DNA that is unable to undergo homologous recombination. In the holoenzyme this subunit recognizes the wild-type Chi sequence, and when added to isolated RecB increases its ATP-dependent helicase processivity.</text>
</comment>
<comment type="miscellaneous">
    <text evidence="10">In the RecBCD complex, RecB has a slow 3'-5' helicase, an exonuclease activity and loads RecA onto ssDNA, RecD has a fast 5'-3' helicase activity, while RecC stimulates the ATPase and processivity of the RecB helicase and contributes to recognition of the Chi site.</text>
</comment>
<dbReference type="HAMAP" id="MF_01486">
    <property type="entry name" value="RecC"/>
    <property type="match status" value="1"/>
</dbReference>
<dbReference type="InterPro" id="IPR006697">
    <property type="entry name" value="RecC"/>
</dbReference>
<proteinExistence type="inferred from homology"/>
<evidence type="ECO:0000256" key="3">
    <source>
        <dbReference type="ARBA" id="ARBA00022763"/>
    </source>
</evidence>
<keyword evidence="13" id="KW-1185">Reference proteome</keyword>
<name>A0A2S9KB62_9BURK</name>
<dbReference type="Pfam" id="PF04257">
    <property type="entry name" value="Exonuc_V_gamma"/>
    <property type="match status" value="1"/>
</dbReference>
<dbReference type="Gene3D" id="1.10.10.160">
    <property type="match status" value="1"/>
</dbReference>
<dbReference type="PANTHER" id="PTHR30591">
    <property type="entry name" value="RECBCD ENZYME SUBUNIT RECC"/>
    <property type="match status" value="1"/>
</dbReference>
<evidence type="ECO:0000256" key="8">
    <source>
        <dbReference type="ARBA" id="ARBA00023125"/>
    </source>
</evidence>
<protein>
    <recommendedName>
        <fullName evidence="10">RecBCD enzyme subunit RecC</fullName>
    </recommendedName>
    <alternativeName>
        <fullName evidence="10">Exonuclease V subunit RecC</fullName>
        <shortName evidence="10">ExoV subunit RecC</shortName>
    </alternativeName>
    <alternativeName>
        <fullName evidence="10">Helicase/nuclease RecBCD subunit RecC</fullName>
    </alternativeName>
</protein>
<dbReference type="AlphaFoldDB" id="A0A2S9KB62"/>
<evidence type="ECO:0000256" key="9">
    <source>
        <dbReference type="ARBA" id="ARBA00023204"/>
    </source>
</evidence>
<evidence type="ECO:0000256" key="7">
    <source>
        <dbReference type="ARBA" id="ARBA00022840"/>
    </source>
</evidence>
<feature type="domain" description="RecC C-terminal" evidence="11">
    <location>
        <begin position="843"/>
        <end position="1084"/>
    </location>
</feature>
<dbReference type="SUPFAM" id="SSF52980">
    <property type="entry name" value="Restriction endonuclease-like"/>
    <property type="match status" value="1"/>
</dbReference>
<keyword evidence="6 10" id="KW-0269">Exonuclease</keyword>
<dbReference type="GO" id="GO:0000724">
    <property type="term" value="P:double-strand break repair via homologous recombination"/>
    <property type="evidence" value="ECO:0007669"/>
    <property type="project" value="UniProtKB-UniRule"/>
</dbReference>
<dbReference type="GO" id="GO:0005524">
    <property type="term" value="F:ATP binding"/>
    <property type="evidence" value="ECO:0007669"/>
    <property type="project" value="UniProtKB-UniRule"/>
</dbReference>
<evidence type="ECO:0000256" key="6">
    <source>
        <dbReference type="ARBA" id="ARBA00022839"/>
    </source>
</evidence>
<dbReference type="InterPro" id="IPR011335">
    <property type="entry name" value="Restrct_endonuc-II-like"/>
</dbReference>
<evidence type="ECO:0000256" key="1">
    <source>
        <dbReference type="ARBA" id="ARBA00022722"/>
    </source>
</evidence>
<dbReference type="Gene3D" id="3.40.50.300">
    <property type="entry name" value="P-loop containing nucleotide triphosphate hydrolases"/>
    <property type="match status" value="1"/>
</dbReference>
<evidence type="ECO:0000256" key="10">
    <source>
        <dbReference type="HAMAP-Rule" id="MF_01486"/>
    </source>
</evidence>
<evidence type="ECO:0000256" key="5">
    <source>
        <dbReference type="ARBA" id="ARBA00022806"/>
    </source>
</evidence>
<evidence type="ECO:0000256" key="2">
    <source>
        <dbReference type="ARBA" id="ARBA00022741"/>
    </source>
</evidence>
<evidence type="ECO:0000256" key="4">
    <source>
        <dbReference type="ARBA" id="ARBA00022801"/>
    </source>
</evidence>
<dbReference type="InterPro" id="IPR013986">
    <property type="entry name" value="DExx_box_DNA_helicase_dom_sf"/>
</dbReference>
<dbReference type="Gene3D" id="1.10.486.10">
    <property type="entry name" value="PCRA, domain 4"/>
    <property type="match status" value="1"/>
</dbReference>
<keyword evidence="4 10" id="KW-0378">Hydrolase</keyword>
<comment type="similarity">
    <text evidence="10">Belongs to the RecC family.</text>
</comment>
<dbReference type="GO" id="GO:0008854">
    <property type="term" value="F:exodeoxyribonuclease V activity"/>
    <property type="evidence" value="ECO:0007669"/>
    <property type="project" value="InterPro"/>
</dbReference>
<dbReference type="PANTHER" id="PTHR30591:SF1">
    <property type="entry name" value="RECBCD ENZYME SUBUNIT RECC"/>
    <property type="match status" value="1"/>
</dbReference>
<dbReference type="Proteomes" id="UP000238326">
    <property type="component" value="Unassembled WGS sequence"/>
</dbReference>
<dbReference type="InterPro" id="IPR041500">
    <property type="entry name" value="RecC_C"/>
</dbReference>
<dbReference type="PIRSF" id="PIRSF000980">
    <property type="entry name" value="RecC"/>
    <property type="match status" value="1"/>
</dbReference>
<keyword evidence="8 10" id="KW-0238">DNA-binding</keyword>
<dbReference type="RefSeq" id="WP_105730728.1">
    <property type="nucleotide sequence ID" value="NZ_PVLR01000047.1"/>
</dbReference>
<keyword evidence="9 10" id="KW-0234">DNA repair</keyword>
<comment type="subunit">
    <text evidence="10">Heterotrimer of RecB, RecC and RecD. All subunits contribute to DNA-binding.</text>
</comment>
<comment type="caution">
    <text evidence="12">The sequence shown here is derived from an EMBL/GenBank/DDBJ whole genome shotgun (WGS) entry which is preliminary data.</text>
</comment>
<dbReference type="GO" id="GO:0003678">
    <property type="term" value="F:DNA helicase activity"/>
    <property type="evidence" value="ECO:0007669"/>
    <property type="project" value="UniProtKB-UniRule"/>
</dbReference>
<dbReference type="Pfam" id="PF17946">
    <property type="entry name" value="RecC_C"/>
    <property type="match status" value="1"/>
</dbReference>
<dbReference type="OrthoDB" id="9762834at2"/>
<keyword evidence="3 10" id="KW-0227">DNA damage</keyword>
<dbReference type="SUPFAM" id="SSF52540">
    <property type="entry name" value="P-loop containing nucleoside triphosphate hydrolases"/>
    <property type="match status" value="2"/>
</dbReference>
<evidence type="ECO:0000313" key="13">
    <source>
        <dbReference type="Proteomes" id="UP000238326"/>
    </source>
</evidence>
<evidence type="ECO:0000259" key="11">
    <source>
        <dbReference type="Pfam" id="PF17946"/>
    </source>
</evidence>
<accession>A0A2S9KB62</accession>
<gene>
    <name evidence="10 12" type="primary">recC</name>
    <name evidence="12" type="ORF">C6P61_14930</name>
</gene>
<dbReference type="GO" id="GO:0003677">
    <property type="term" value="F:DNA binding"/>
    <property type="evidence" value="ECO:0007669"/>
    <property type="project" value="UniProtKB-UniRule"/>
</dbReference>